<dbReference type="InterPro" id="IPR001444">
    <property type="entry name" value="Flag_bb_rod_N"/>
</dbReference>
<dbReference type="Pfam" id="PF06429">
    <property type="entry name" value="Flg_bbr_C"/>
    <property type="match status" value="1"/>
</dbReference>
<dbReference type="InterPro" id="IPR011491">
    <property type="entry name" value="FlgE_D2"/>
</dbReference>
<dbReference type="PANTHER" id="PTHR30435">
    <property type="entry name" value="FLAGELLAR PROTEIN"/>
    <property type="match status" value="1"/>
</dbReference>
<dbReference type="Pfam" id="PF22692">
    <property type="entry name" value="LlgE_F_G_D1"/>
    <property type="match status" value="1"/>
</dbReference>
<dbReference type="RefSeq" id="WP_098504707.1">
    <property type="nucleotide sequence ID" value="NZ_PDJQ01000001.1"/>
</dbReference>
<proteinExistence type="inferred from homology"/>
<dbReference type="PROSITE" id="PS00588">
    <property type="entry name" value="FLAGELLA_BB_ROD"/>
    <property type="match status" value="1"/>
</dbReference>
<dbReference type="AlphaFoldDB" id="A0A2A9HHW7"/>
<gene>
    <name evidence="10" type="ORF">A9A59_2656</name>
</gene>
<dbReference type="Pfam" id="PF00460">
    <property type="entry name" value="Flg_bb_rod"/>
    <property type="match status" value="1"/>
</dbReference>
<organism evidence="10 11">
    <name type="scientific">Tepidiforma thermophila (strain KCTC 52669 / CGMCC 1.13589 / G233)</name>
    <dbReference type="NCBI Taxonomy" id="2761530"/>
    <lineage>
        <taxon>Bacteria</taxon>
        <taxon>Bacillati</taxon>
        <taxon>Chloroflexota</taxon>
        <taxon>Tepidiformia</taxon>
        <taxon>Tepidiformales</taxon>
        <taxon>Tepidiformaceae</taxon>
        <taxon>Tepidiforma</taxon>
    </lineage>
</organism>
<protein>
    <recommendedName>
        <fullName evidence="3 5">Flagellar hook protein FlgE</fullName>
    </recommendedName>
</protein>
<comment type="subcellular location">
    <subcellularLocation>
        <location evidence="1 5">Bacterial flagellum basal body</location>
    </subcellularLocation>
</comment>
<dbReference type="InterPro" id="IPR020013">
    <property type="entry name" value="Flagellar_FlgE/F/G"/>
</dbReference>
<evidence type="ECO:0000256" key="2">
    <source>
        <dbReference type="ARBA" id="ARBA00009677"/>
    </source>
</evidence>
<dbReference type="Gene3D" id="2.60.98.20">
    <property type="entry name" value="Flagellar hook protein FlgE"/>
    <property type="match status" value="1"/>
</dbReference>
<keyword evidence="10" id="KW-0969">Cilium</keyword>
<feature type="domain" description="Flagellar hook protein FlgE D2" evidence="8">
    <location>
        <begin position="177"/>
        <end position="306"/>
    </location>
</feature>
<evidence type="ECO:0000259" key="8">
    <source>
        <dbReference type="Pfam" id="PF07559"/>
    </source>
</evidence>
<comment type="similarity">
    <text evidence="2 5">Belongs to the flagella basal body rod proteins family.</text>
</comment>
<dbReference type="GO" id="GO:0009424">
    <property type="term" value="C:bacterial-type flagellum hook"/>
    <property type="evidence" value="ECO:0007669"/>
    <property type="project" value="TreeGrafter"/>
</dbReference>
<dbReference type="Proteomes" id="UP000223071">
    <property type="component" value="Unassembled WGS sequence"/>
</dbReference>
<evidence type="ECO:0000256" key="1">
    <source>
        <dbReference type="ARBA" id="ARBA00004117"/>
    </source>
</evidence>
<comment type="caution">
    <text evidence="10">The sequence shown here is derived from an EMBL/GenBank/DDBJ whole genome shotgun (WGS) entry which is preliminary data.</text>
</comment>
<dbReference type="EMBL" id="PDJQ01000001">
    <property type="protein sequence ID" value="PFG75388.1"/>
    <property type="molecule type" value="Genomic_DNA"/>
</dbReference>
<feature type="domain" description="Flagellar hook protein FlgE/F/G-like D1" evidence="9">
    <location>
        <begin position="95"/>
        <end position="137"/>
    </location>
</feature>
<dbReference type="GO" id="GO:0071978">
    <property type="term" value="P:bacterial-type flagellum-dependent swarming motility"/>
    <property type="evidence" value="ECO:0007669"/>
    <property type="project" value="TreeGrafter"/>
</dbReference>
<sequence length="427" mass="44248">MMRALFSAISGMKNHMAFMDVVGNNIANVNTIAFKSSRVTFQDILGQTIRGASSPQGGRGGMNPAQIGLGMQLGGIDNIMTQGSLQSTGKLTDFAIQGDGFFVVSDGSRNYYTRDGAFDIDVAGNLVNPVTGLKVMGWRADASGVIDVDGPLVPLSIPFGTRISARVTSEVVMAGNLDAGTPTYNAGPPATGLVQSTLTVYDSLGNAITLNLEFRKNSAANTWDVFAFYDHDGNPLTAEQQVTPTPGQIVFNNTTGAVQAPANGILNFSLPTLPSGAATPLAFDIDFSALTQFAGASQLNVSSQDGAPAGALVSFAVGSTGEITGIYSNGANQIIGQLALAAFTNPGGLQRLGQNLWAPSANSGEPIIGQPNTNGRGSVSTGTLESSNVDLAQQFTSVILAQRGFQSSSRVITAGDQMLQDLVNIIR</sequence>
<evidence type="ECO:0000313" key="11">
    <source>
        <dbReference type="Proteomes" id="UP000223071"/>
    </source>
</evidence>
<accession>A0A2A9HHW7</accession>
<dbReference type="InterPro" id="IPR053967">
    <property type="entry name" value="LlgE_F_G-like_D1"/>
</dbReference>
<dbReference type="Pfam" id="PF07559">
    <property type="entry name" value="FlgE_D2"/>
    <property type="match status" value="1"/>
</dbReference>
<evidence type="ECO:0000256" key="5">
    <source>
        <dbReference type="RuleBase" id="RU362116"/>
    </source>
</evidence>
<dbReference type="InterPro" id="IPR010930">
    <property type="entry name" value="Flg_bb/hook_C_dom"/>
</dbReference>
<dbReference type="PANTHER" id="PTHR30435:SF1">
    <property type="entry name" value="FLAGELLAR HOOK PROTEIN FLGE"/>
    <property type="match status" value="1"/>
</dbReference>
<evidence type="ECO:0000259" key="7">
    <source>
        <dbReference type="Pfam" id="PF06429"/>
    </source>
</evidence>
<reference evidence="10 11" key="1">
    <citation type="submission" date="2017-09" db="EMBL/GenBank/DDBJ databases">
        <title>Sequencing the genomes of two abundant thermophiles in Great Basin hot springs: Thermocrinis jamiesonii and novel Chloroflexi Thermoflexus hugenholtzii.</title>
        <authorList>
            <person name="Hedlund B."/>
        </authorList>
    </citation>
    <scope>NUCLEOTIDE SEQUENCE [LARGE SCALE GENOMIC DNA]</scope>
    <source>
        <strain evidence="10 11">G233</strain>
    </source>
</reference>
<dbReference type="InterPro" id="IPR037058">
    <property type="entry name" value="Falgellar_hook_FlgE_sf"/>
</dbReference>
<dbReference type="GO" id="GO:0005829">
    <property type="term" value="C:cytosol"/>
    <property type="evidence" value="ECO:0007669"/>
    <property type="project" value="TreeGrafter"/>
</dbReference>
<feature type="domain" description="Flagellar basal body rod protein N-terminal" evidence="6">
    <location>
        <begin position="8"/>
        <end position="32"/>
    </location>
</feature>
<keyword evidence="10" id="KW-0966">Cell projection</keyword>
<dbReference type="SUPFAM" id="SSF117143">
    <property type="entry name" value="Flagellar hook protein flgE"/>
    <property type="match status" value="1"/>
</dbReference>
<dbReference type="InterPro" id="IPR019776">
    <property type="entry name" value="Flagellar_basal_body_rod_CS"/>
</dbReference>
<dbReference type="GO" id="GO:0009425">
    <property type="term" value="C:bacterial-type flagellum basal body"/>
    <property type="evidence" value="ECO:0007669"/>
    <property type="project" value="UniProtKB-SubCell"/>
</dbReference>
<evidence type="ECO:0000256" key="4">
    <source>
        <dbReference type="ARBA" id="ARBA00023143"/>
    </source>
</evidence>
<keyword evidence="11" id="KW-1185">Reference proteome</keyword>
<evidence type="ECO:0000259" key="6">
    <source>
        <dbReference type="Pfam" id="PF00460"/>
    </source>
</evidence>
<keyword evidence="4 5" id="KW-0975">Bacterial flagellum</keyword>
<evidence type="ECO:0000256" key="3">
    <source>
        <dbReference type="ARBA" id="ARBA00019015"/>
    </source>
</evidence>
<dbReference type="InterPro" id="IPR037925">
    <property type="entry name" value="FlgE/F/G-like"/>
</dbReference>
<dbReference type="NCBIfam" id="TIGR03506">
    <property type="entry name" value="FlgEFG_subfam"/>
    <property type="match status" value="1"/>
</dbReference>
<keyword evidence="10" id="KW-0282">Flagellum</keyword>
<comment type="function">
    <text evidence="5">A flexible structure which links the flagellar filament to the drive apparatus in the basal body.</text>
</comment>
<feature type="domain" description="Flagellar basal-body/hook protein C-terminal" evidence="7">
    <location>
        <begin position="381"/>
        <end position="425"/>
    </location>
</feature>
<evidence type="ECO:0000313" key="10">
    <source>
        <dbReference type="EMBL" id="PFG75388.1"/>
    </source>
</evidence>
<evidence type="ECO:0000259" key="9">
    <source>
        <dbReference type="Pfam" id="PF22692"/>
    </source>
</evidence>
<name>A0A2A9HHW7_TEPT2</name>